<proteinExistence type="predicted"/>
<comment type="caution">
    <text evidence="1">The sequence shown here is derived from an EMBL/GenBank/DDBJ whole genome shotgun (WGS) entry which is preliminary data.</text>
</comment>
<gene>
    <name evidence="1" type="ORF">C8N31_1173</name>
</gene>
<sequence>MQSEAPDDISFCAWVAQAEPGAAVIYHRGFLAVDAASLISKLTPDQRRALRDLAAAAWRAAEQGLVHLVQERLAPDRFAYLAIARSRPTTPTKSIAERLLPAA</sequence>
<name>A0A2T6C4W6_9RHOB</name>
<evidence type="ECO:0000313" key="2">
    <source>
        <dbReference type="Proteomes" id="UP000244092"/>
    </source>
</evidence>
<dbReference type="Proteomes" id="UP000244092">
    <property type="component" value="Unassembled WGS sequence"/>
</dbReference>
<dbReference type="AlphaFoldDB" id="A0A2T6C4W6"/>
<reference evidence="1 2" key="1">
    <citation type="submission" date="2018-04" db="EMBL/GenBank/DDBJ databases">
        <title>Genomic Encyclopedia of Archaeal and Bacterial Type Strains, Phase II (KMG-II): from individual species to whole genera.</title>
        <authorList>
            <person name="Goeker M."/>
        </authorList>
    </citation>
    <scope>NUCLEOTIDE SEQUENCE [LARGE SCALE GENOMIC DNA]</scope>
    <source>
        <strain evidence="1 2">DSM 12244</strain>
    </source>
</reference>
<dbReference type="RefSeq" id="WP_025047614.1">
    <property type="nucleotide sequence ID" value="NZ_QBKU01000017.1"/>
</dbReference>
<evidence type="ECO:0000313" key="1">
    <source>
        <dbReference type="EMBL" id="PTX63369.1"/>
    </source>
</evidence>
<organism evidence="1 2">
    <name type="scientific">Sulfitobacter mediterraneus</name>
    <dbReference type="NCBI Taxonomy" id="83219"/>
    <lineage>
        <taxon>Bacteria</taxon>
        <taxon>Pseudomonadati</taxon>
        <taxon>Pseudomonadota</taxon>
        <taxon>Alphaproteobacteria</taxon>
        <taxon>Rhodobacterales</taxon>
        <taxon>Roseobacteraceae</taxon>
        <taxon>Sulfitobacter</taxon>
    </lineage>
</organism>
<accession>A0A2T6C4W6</accession>
<dbReference type="EMBL" id="QBKU01000017">
    <property type="protein sequence ID" value="PTX63369.1"/>
    <property type="molecule type" value="Genomic_DNA"/>
</dbReference>
<protein>
    <submittedName>
        <fullName evidence="1">Uncharacterized protein</fullName>
    </submittedName>
</protein>
<dbReference type="OrthoDB" id="7272004at2"/>